<keyword evidence="8 13" id="KW-1133">Transmembrane helix</keyword>
<evidence type="ECO:0000256" key="5">
    <source>
        <dbReference type="ARBA" id="ARBA00022714"/>
    </source>
</evidence>
<organism evidence="15 16">
    <name type="scientific">Roseicella aquatilis</name>
    <dbReference type="NCBI Taxonomy" id="2527868"/>
    <lineage>
        <taxon>Bacteria</taxon>
        <taxon>Pseudomonadati</taxon>
        <taxon>Pseudomonadota</taxon>
        <taxon>Alphaproteobacteria</taxon>
        <taxon>Acetobacterales</taxon>
        <taxon>Roseomonadaceae</taxon>
        <taxon>Roseicella</taxon>
    </lineage>
</organism>
<evidence type="ECO:0000256" key="7">
    <source>
        <dbReference type="ARBA" id="ARBA00022827"/>
    </source>
</evidence>
<accession>A0A4R4D433</accession>
<sequence>MRRLQLTFWGGLALLSALWLLADPGALAPAGFFVLRGSLVQYSGILAMGCMSLAMILAIRPRWPERWFGGLDKMYRLHKWLGIGGLVLGIVHWLWAKGPKWAVGLGWLERPQRGPRPAVEGWAEPFLLSQRGTAESLGEWAFYASVLLIVVALIHRIPYRLFYKTHRLLAVTYLVLVFHSIVLTNFRYWTSPLGVLMAALLAYGTVAAVVVLLRRVGAGRKVEGRIIRLHTYPPLRVLEGEIDVPAGWPGHKAGQFAFVTSDTSEGAHPYTIASAWSPAEHRLTFIAKELGDFTRRLGETLRVGQPVVVEGPYGCFTFEDDRPRQIWVGAGIGITPFIARMKYLAQERAVAGAGTPSWQAVDLFHTTTEYSDEAIAKLRADAESAGIRMHVLHDARDGRLNGDRIREAVPDWRDASVWFCGPAGFGDALRTDFASHDLPIATRFHRELFAMR</sequence>
<dbReference type="Gene3D" id="3.40.50.80">
    <property type="entry name" value="Nucleotide-binding domain of ferredoxin-NADP reductase (FNR) module"/>
    <property type="match status" value="1"/>
</dbReference>
<feature type="transmembrane region" description="Helical" evidence="13">
    <location>
        <begin position="169"/>
        <end position="189"/>
    </location>
</feature>
<dbReference type="SUPFAM" id="SSF63380">
    <property type="entry name" value="Riboflavin synthase domain-like"/>
    <property type="match status" value="1"/>
</dbReference>
<dbReference type="PANTHER" id="PTHR47354">
    <property type="entry name" value="NADH OXIDOREDUCTASE HCR"/>
    <property type="match status" value="1"/>
</dbReference>
<dbReference type="AlphaFoldDB" id="A0A4R4D433"/>
<name>A0A4R4D433_9PROT</name>
<keyword evidence="6" id="KW-0479">Metal-binding</keyword>
<keyword evidence="12 13" id="KW-0472">Membrane</keyword>
<dbReference type="Gene3D" id="2.40.30.10">
    <property type="entry name" value="Translation factors"/>
    <property type="match status" value="1"/>
</dbReference>
<evidence type="ECO:0000313" key="16">
    <source>
        <dbReference type="Proteomes" id="UP000295023"/>
    </source>
</evidence>
<dbReference type="InterPro" id="IPR039261">
    <property type="entry name" value="FNR_nucleotide-bd"/>
</dbReference>
<evidence type="ECO:0000256" key="1">
    <source>
        <dbReference type="ARBA" id="ARBA00001974"/>
    </source>
</evidence>
<dbReference type="InterPro" id="IPR050415">
    <property type="entry name" value="MRET"/>
</dbReference>
<evidence type="ECO:0000256" key="8">
    <source>
        <dbReference type="ARBA" id="ARBA00022989"/>
    </source>
</evidence>
<keyword evidence="16" id="KW-1185">Reference proteome</keyword>
<evidence type="ECO:0000256" key="6">
    <source>
        <dbReference type="ARBA" id="ARBA00022723"/>
    </source>
</evidence>
<evidence type="ECO:0000256" key="9">
    <source>
        <dbReference type="ARBA" id="ARBA00023002"/>
    </source>
</evidence>
<keyword evidence="7" id="KW-0274">FAD</keyword>
<dbReference type="GO" id="GO:0051537">
    <property type="term" value="F:2 iron, 2 sulfur cluster binding"/>
    <property type="evidence" value="ECO:0007669"/>
    <property type="project" value="UniProtKB-KW"/>
</dbReference>
<dbReference type="PANTHER" id="PTHR47354:SF8">
    <property type="entry name" value="1,2-PHENYLACETYL-COA EPOXIDASE, SUBUNIT E"/>
    <property type="match status" value="1"/>
</dbReference>
<gene>
    <name evidence="15" type="ORF">EXY23_26235</name>
</gene>
<dbReference type="GO" id="GO:0016491">
    <property type="term" value="F:oxidoreductase activity"/>
    <property type="evidence" value="ECO:0007669"/>
    <property type="project" value="UniProtKB-KW"/>
</dbReference>
<reference evidence="15 16" key="1">
    <citation type="submission" date="2019-03" db="EMBL/GenBank/DDBJ databases">
        <title>Paracraurococcus aquatilis NE82 genome sequence.</title>
        <authorList>
            <person name="Zhao Y."/>
            <person name="Du Z."/>
        </authorList>
    </citation>
    <scope>NUCLEOTIDE SEQUENCE [LARGE SCALE GENOMIC DNA]</scope>
    <source>
        <strain evidence="15 16">NE82</strain>
    </source>
</reference>
<dbReference type="Pfam" id="PF01794">
    <property type="entry name" value="Ferric_reduct"/>
    <property type="match status" value="1"/>
</dbReference>
<evidence type="ECO:0000256" key="2">
    <source>
        <dbReference type="ARBA" id="ARBA00004141"/>
    </source>
</evidence>
<keyword evidence="9" id="KW-0560">Oxidoreductase</keyword>
<keyword evidence="4 13" id="KW-0812">Transmembrane</keyword>
<evidence type="ECO:0000256" key="12">
    <source>
        <dbReference type="ARBA" id="ARBA00023136"/>
    </source>
</evidence>
<dbReference type="EMBL" id="SKBM01000049">
    <property type="protein sequence ID" value="TCZ52275.1"/>
    <property type="molecule type" value="Genomic_DNA"/>
</dbReference>
<dbReference type="GO" id="GO:0016020">
    <property type="term" value="C:membrane"/>
    <property type="evidence" value="ECO:0007669"/>
    <property type="project" value="UniProtKB-SubCell"/>
</dbReference>
<dbReference type="OrthoDB" id="9792185at2"/>
<dbReference type="RefSeq" id="WP_132297217.1">
    <property type="nucleotide sequence ID" value="NZ_SKBM01000049.1"/>
</dbReference>
<keyword evidence="3" id="KW-0285">Flavoprotein</keyword>
<comment type="cofactor">
    <cofactor evidence="1">
        <name>FAD</name>
        <dbReference type="ChEBI" id="CHEBI:57692"/>
    </cofactor>
</comment>
<evidence type="ECO:0000256" key="3">
    <source>
        <dbReference type="ARBA" id="ARBA00022630"/>
    </source>
</evidence>
<dbReference type="InterPro" id="IPR017938">
    <property type="entry name" value="Riboflavin_synthase-like_b-brl"/>
</dbReference>
<evidence type="ECO:0000256" key="11">
    <source>
        <dbReference type="ARBA" id="ARBA00023014"/>
    </source>
</evidence>
<evidence type="ECO:0000256" key="4">
    <source>
        <dbReference type="ARBA" id="ARBA00022692"/>
    </source>
</evidence>
<feature type="transmembrane region" description="Helical" evidence="13">
    <location>
        <begin position="39"/>
        <end position="59"/>
    </location>
</feature>
<evidence type="ECO:0000256" key="10">
    <source>
        <dbReference type="ARBA" id="ARBA00023004"/>
    </source>
</evidence>
<keyword evidence="11" id="KW-0411">Iron-sulfur</keyword>
<dbReference type="InterPro" id="IPR017927">
    <property type="entry name" value="FAD-bd_FR_type"/>
</dbReference>
<evidence type="ECO:0000256" key="13">
    <source>
        <dbReference type="SAM" id="Phobius"/>
    </source>
</evidence>
<dbReference type="Proteomes" id="UP000295023">
    <property type="component" value="Unassembled WGS sequence"/>
</dbReference>
<feature type="domain" description="FAD-binding FR-type" evidence="14">
    <location>
        <begin position="203"/>
        <end position="319"/>
    </location>
</feature>
<dbReference type="PROSITE" id="PS51384">
    <property type="entry name" value="FAD_FR"/>
    <property type="match status" value="1"/>
</dbReference>
<keyword evidence="5" id="KW-0001">2Fe-2S</keyword>
<dbReference type="Pfam" id="PF08022">
    <property type="entry name" value="FAD_binding_8"/>
    <property type="match status" value="1"/>
</dbReference>
<dbReference type="InterPro" id="IPR013112">
    <property type="entry name" value="FAD-bd_8"/>
</dbReference>
<feature type="transmembrane region" description="Helical" evidence="13">
    <location>
        <begin position="140"/>
        <end position="157"/>
    </location>
</feature>
<evidence type="ECO:0000259" key="14">
    <source>
        <dbReference type="PROSITE" id="PS51384"/>
    </source>
</evidence>
<feature type="transmembrane region" description="Helical" evidence="13">
    <location>
        <begin position="80"/>
        <end position="96"/>
    </location>
</feature>
<dbReference type="GO" id="GO:0050660">
    <property type="term" value="F:flavin adenine dinucleotide binding"/>
    <property type="evidence" value="ECO:0007669"/>
    <property type="project" value="TreeGrafter"/>
</dbReference>
<proteinExistence type="predicted"/>
<dbReference type="CDD" id="cd06198">
    <property type="entry name" value="FNR_like_3"/>
    <property type="match status" value="1"/>
</dbReference>
<comment type="subcellular location">
    <subcellularLocation>
        <location evidence="2">Membrane</location>
        <topology evidence="2">Multi-pass membrane protein</topology>
    </subcellularLocation>
</comment>
<keyword evidence="10" id="KW-0408">Iron</keyword>
<comment type="caution">
    <text evidence="15">The sequence shown here is derived from an EMBL/GenBank/DDBJ whole genome shotgun (WGS) entry which is preliminary data.</text>
</comment>
<feature type="transmembrane region" description="Helical" evidence="13">
    <location>
        <begin position="195"/>
        <end position="213"/>
    </location>
</feature>
<evidence type="ECO:0000313" key="15">
    <source>
        <dbReference type="EMBL" id="TCZ52275.1"/>
    </source>
</evidence>
<dbReference type="SUPFAM" id="SSF52343">
    <property type="entry name" value="Ferredoxin reductase-like, C-terminal NADP-linked domain"/>
    <property type="match status" value="1"/>
</dbReference>
<protein>
    <submittedName>
        <fullName evidence="15">Ferric reductase</fullName>
    </submittedName>
</protein>
<dbReference type="GO" id="GO:0046872">
    <property type="term" value="F:metal ion binding"/>
    <property type="evidence" value="ECO:0007669"/>
    <property type="project" value="UniProtKB-KW"/>
</dbReference>
<dbReference type="InterPro" id="IPR013130">
    <property type="entry name" value="Fe3_Rdtase_TM_dom"/>
</dbReference>